<proteinExistence type="predicted"/>
<keyword evidence="3" id="KW-0597">Phosphoprotein</keyword>
<keyword evidence="8" id="KW-1185">Reference proteome</keyword>
<dbReference type="SMART" id="SM00388">
    <property type="entry name" value="HisKA"/>
    <property type="match status" value="1"/>
</dbReference>
<dbReference type="Pfam" id="PF00512">
    <property type="entry name" value="HisKA"/>
    <property type="match status" value="1"/>
</dbReference>
<dbReference type="Gene3D" id="3.30.565.10">
    <property type="entry name" value="Histidine kinase-like ATPase, C-terminal domain"/>
    <property type="match status" value="1"/>
</dbReference>
<dbReference type="InterPro" id="IPR013783">
    <property type="entry name" value="Ig-like_fold"/>
</dbReference>
<feature type="coiled-coil region" evidence="4">
    <location>
        <begin position="924"/>
        <end position="958"/>
    </location>
</feature>
<dbReference type="GO" id="GO:0000155">
    <property type="term" value="F:phosphorelay sensor kinase activity"/>
    <property type="evidence" value="ECO:0007669"/>
    <property type="project" value="InterPro"/>
</dbReference>
<dbReference type="SUPFAM" id="SSF47384">
    <property type="entry name" value="Homodimeric domain of signal transducing histidine kinase"/>
    <property type="match status" value="1"/>
</dbReference>
<evidence type="ECO:0000256" key="1">
    <source>
        <dbReference type="ARBA" id="ARBA00000085"/>
    </source>
</evidence>
<dbReference type="PANTHER" id="PTHR43547:SF2">
    <property type="entry name" value="HYBRID SIGNAL TRANSDUCTION HISTIDINE KINASE C"/>
    <property type="match status" value="1"/>
</dbReference>
<dbReference type="PROSITE" id="PS50109">
    <property type="entry name" value="HIS_KIN"/>
    <property type="match status" value="1"/>
</dbReference>
<dbReference type="SUPFAM" id="SSF63829">
    <property type="entry name" value="Calcium-dependent phosphotriesterase"/>
    <property type="match status" value="1"/>
</dbReference>
<dbReference type="InterPro" id="IPR003661">
    <property type="entry name" value="HisK_dim/P_dom"/>
</dbReference>
<dbReference type="Pfam" id="PF07494">
    <property type="entry name" value="Reg_prop"/>
    <property type="match status" value="2"/>
</dbReference>
<reference evidence="8" key="1">
    <citation type="submission" date="2016-10" db="EMBL/GenBank/DDBJ databases">
        <authorList>
            <person name="Varghese N."/>
            <person name="Submissions S."/>
        </authorList>
    </citation>
    <scope>NUCLEOTIDE SEQUENCE [LARGE SCALE GENOMIC DNA]</scope>
    <source>
        <strain evidence="8">Jip14</strain>
    </source>
</reference>
<evidence type="ECO:0000256" key="4">
    <source>
        <dbReference type="SAM" id="Coils"/>
    </source>
</evidence>
<dbReference type="Gene3D" id="2.130.10.10">
    <property type="entry name" value="YVTN repeat-like/Quinoprotein amine dehydrogenase"/>
    <property type="match status" value="3"/>
</dbReference>
<dbReference type="InterPro" id="IPR004358">
    <property type="entry name" value="Sig_transdc_His_kin-like_C"/>
</dbReference>
<gene>
    <name evidence="7" type="ORF">SAMN05421740_106159</name>
</gene>
<dbReference type="SUPFAM" id="SSF101898">
    <property type="entry name" value="NHL repeat"/>
    <property type="match status" value="1"/>
</dbReference>
<keyword evidence="5" id="KW-0812">Transmembrane</keyword>
<evidence type="ECO:0000256" key="3">
    <source>
        <dbReference type="ARBA" id="ARBA00022553"/>
    </source>
</evidence>
<dbReference type="InterPro" id="IPR003594">
    <property type="entry name" value="HATPase_dom"/>
</dbReference>
<dbReference type="PRINTS" id="PR00344">
    <property type="entry name" value="BCTRLSENSOR"/>
</dbReference>
<dbReference type="SUPFAM" id="SSF55874">
    <property type="entry name" value="ATPase domain of HSP90 chaperone/DNA topoisomerase II/histidine kinase"/>
    <property type="match status" value="1"/>
</dbReference>
<evidence type="ECO:0000256" key="2">
    <source>
        <dbReference type="ARBA" id="ARBA00012438"/>
    </source>
</evidence>
<dbReference type="Gene3D" id="2.60.40.10">
    <property type="entry name" value="Immunoglobulins"/>
    <property type="match status" value="1"/>
</dbReference>
<sequence length="1203" mass="133679">MKPDTPSSNGKVAYTVPVSESFSLPEAKPINWKIYPQDSVPKRVSVKFDLDKLPFKRFSAHEFAPLKRPLKTTRFDWEKLETIPLELDTIKGTPFSVKKFMLPKPVVTQASAPGLWEKSTSSILKLSQAEGLPGNNIYCMMTDQEGSVWFATERGLNKYTGTEFLNYGFLTRDGVPRESIFFNMLIDQEGRLLISGSTSGLYRLDIKTGVVEYFTIGNGFPRMTFDNTGKLWGTKPGSGVFFLDLDKKLIFSLPLKANGFDVTNAYCASMDANGNLWIGFYEGIGIIDPAFTSMRLIGEAEGLPIQLAYGFTEDISGAVWITALSPGALAVSLKEQTISTLGAEQGYHGATYDVFTDKLDRVWLLANDTVSIYDRKSSRIKKMVTGAKIVTALPPSSGMKGADGTIWLGSNADGVLLMDPSGMLADRFSVKDGLVSENIWGITEDSKGRIWLASYEGINVYDPATDKLSLLKLPPSVSTNEYRQIRKIRKDVFLVGAADGFGIIDLPANTATFYNTRDKQISSTCFGGIETPDGNIWMVGDDGLFVFNPQDHSIKSLGEQTGLTASLAYVIQQDQQGRIWVLTDRGANVIDPRANTIVNLKKSNGLLSSYTSMLFQSQQGDIYIGTDVGMDVFDKDLKTMTHISAKNGMYPPAMYDIIERNGRIQIGSENGIIVVEQPGEAGQPWRFYNYAKSAGFSYNDYNQATGFVSSTGQAWWSAAPVLIVAHQDPLIDTIPPRVSISGMSIMDQRPSFLKMAILNEKLAEGDTLWWDSTAYVHDQFPADTGYLAKNKIHWDSIQSGFQLPVGLKLPYHQNSFTFSFVNQDVRARDRIVYRYMLEGADNKWSVASTAHTSRIYYNIKPGHYSFKVITRGFNGVWSEPDVLNFTILPPWWQTWWAYVLFILLAGGIVYLIVRVRSQWLEKENKLLEEKVNDRTRELNQKMEELRSTQNQLIQSEKMASLGELTAGIAHEIQNPLNFVNNFSEVSNELLDEMKDELAKGNHTEAVSIADDLKQNLEKINHHGKRADSIVKGMLQHSRSNSGLKEPTDVNALADEYLRLAYHGLRAKNQSFKATLKTDFDQTVGKIRIIPQDMGRVILNLITNAFYAVTEKKNQIGEGFEPTVTVKTQKTDGNVEISVHDNGNGIPGSVLDKIFQPFFTTKPTGEGTGLGLSLAYDIVKAHNGTLQVETSANGTVFIIRLPAA</sequence>
<dbReference type="InterPro" id="IPR015943">
    <property type="entry name" value="WD40/YVTN_repeat-like_dom_sf"/>
</dbReference>
<dbReference type="Pfam" id="PF07495">
    <property type="entry name" value="Y_Y_Y"/>
    <property type="match status" value="1"/>
</dbReference>
<accession>A0A1H7QX60</accession>
<dbReference type="Pfam" id="PF02518">
    <property type="entry name" value="HATPase_c"/>
    <property type="match status" value="1"/>
</dbReference>
<evidence type="ECO:0000313" key="8">
    <source>
        <dbReference type="Proteomes" id="UP000198916"/>
    </source>
</evidence>
<dbReference type="InterPro" id="IPR036097">
    <property type="entry name" value="HisK_dim/P_sf"/>
</dbReference>
<feature type="domain" description="Histidine kinase" evidence="6">
    <location>
        <begin position="967"/>
        <end position="1203"/>
    </location>
</feature>
<keyword evidence="4" id="KW-0175">Coiled coil</keyword>
<dbReference type="InterPro" id="IPR011110">
    <property type="entry name" value="Reg_prop"/>
</dbReference>
<dbReference type="SMART" id="SM00387">
    <property type="entry name" value="HATPase_c"/>
    <property type="match status" value="1"/>
</dbReference>
<evidence type="ECO:0000313" key="7">
    <source>
        <dbReference type="EMBL" id="SEL52513.1"/>
    </source>
</evidence>
<dbReference type="PANTHER" id="PTHR43547">
    <property type="entry name" value="TWO-COMPONENT HISTIDINE KINASE"/>
    <property type="match status" value="1"/>
</dbReference>
<dbReference type="Proteomes" id="UP000198916">
    <property type="component" value="Unassembled WGS sequence"/>
</dbReference>
<dbReference type="InterPro" id="IPR011123">
    <property type="entry name" value="Y_Y_Y"/>
</dbReference>
<keyword evidence="5" id="KW-0472">Membrane</keyword>
<dbReference type="InterPro" id="IPR036890">
    <property type="entry name" value="HATPase_C_sf"/>
</dbReference>
<dbReference type="RefSeq" id="WP_177181154.1">
    <property type="nucleotide sequence ID" value="NZ_FNZR01000006.1"/>
</dbReference>
<dbReference type="EMBL" id="FNZR01000006">
    <property type="protein sequence ID" value="SEL52513.1"/>
    <property type="molecule type" value="Genomic_DNA"/>
</dbReference>
<comment type="catalytic activity">
    <reaction evidence="1">
        <text>ATP + protein L-histidine = ADP + protein N-phospho-L-histidine.</text>
        <dbReference type="EC" id="2.7.13.3"/>
    </reaction>
</comment>
<evidence type="ECO:0000256" key="5">
    <source>
        <dbReference type="SAM" id="Phobius"/>
    </source>
</evidence>
<feature type="transmembrane region" description="Helical" evidence="5">
    <location>
        <begin position="895"/>
        <end position="913"/>
    </location>
</feature>
<organism evidence="7 8">
    <name type="scientific">Parapedobacter koreensis</name>
    <dbReference type="NCBI Taxonomy" id="332977"/>
    <lineage>
        <taxon>Bacteria</taxon>
        <taxon>Pseudomonadati</taxon>
        <taxon>Bacteroidota</taxon>
        <taxon>Sphingobacteriia</taxon>
        <taxon>Sphingobacteriales</taxon>
        <taxon>Sphingobacteriaceae</taxon>
        <taxon>Parapedobacter</taxon>
    </lineage>
</organism>
<evidence type="ECO:0000259" key="6">
    <source>
        <dbReference type="PROSITE" id="PS50109"/>
    </source>
</evidence>
<dbReference type="EC" id="2.7.13.3" evidence="2"/>
<dbReference type="Gene3D" id="1.10.287.130">
    <property type="match status" value="1"/>
</dbReference>
<keyword evidence="5" id="KW-1133">Transmembrane helix</keyword>
<dbReference type="AlphaFoldDB" id="A0A1H7QX60"/>
<dbReference type="InterPro" id="IPR005467">
    <property type="entry name" value="His_kinase_dom"/>
</dbReference>
<dbReference type="STRING" id="332977.SAMN05421740_106159"/>
<protein>
    <recommendedName>
        <fullName evidence="2">histidine kinase</fullName>
        <ecNumber evidence="2">2.7.13.3</ecNumber>
    </recommendedName>
</protein>
<dbReference type="CDD" id="cd00082">
    <property type="entry name" value="HisKA"/>
    <property type="match status" value="1"/>
</dbReference>
<name>A0A1H7QX60_9SPHI</name>